<reference evidence="2" key="1">
    <citation type="submission" date="2021-01" db="EMBL/GenBank/DDBJ databases">
        <authorList>
            <person name="Corre E."/>
            <person name="Pelletier E."/>
            <person name="Niang G."/>
            <person name="Scheremetjew M."/>
            <person name="Finn R."/>
            <person name="Kale V."/>
            <person name="Holt S."/>
            <person name="Cochrane G."/>
            <person name="Meng A."/>
            <person name="Brown T."/>
            <person name="Cohen L."/>
        </authorList>
    </citation>
    <scope>NUCLEOTIDE SEQUENCE</scope>
    <source>
        <strain evidence="2">CCMP127</strain>
    </source>
</reference>
<feature type="compositionally biased region" description="Low complexity" evidence="1">
    <location>
        <begin position="78"/>
        <end position="87"/>
    </location>
</feature>
<dbReference type="SUPFAM" id="SSF68906">
    <property type="entry name" value="SAP domain"/>
    <property type="match status" value="1"/>
</dbReference>
<feature type="compositionally biased region" description="Basic and acidic residues" evidence="1">
    <location>
        <begin position="31"/>
        <end position="43"/>
    </location>
</feature>
<feature type="compositionally biased region" description="Basic and acidic residues" evidence="1">
    <location>
        <begin position="88"/>
        <end position="116"/>
    </location>
</feature>
<accession>A0A7S3LDZ8</accession>
<evidence type="ECO:0000313" key="2">
    <source>
        <dbReference type="EMBL" id="CAE0418452.1"/>
    </source>
</evidence>
<dbReference type="AlphaFoldDB" id="A0A7S3LDZ8"/>
<evidence type="ECO:0008006" key="3">
    <source>
        <dbReference type="Google" id="ProtNLM"/>
    </source>
</evidence>
<protein>
    <recommendedName>
        <fullName evidence="3">SAP domain-containing protein</fullName>
    </recommendedName>
</protein>
<feature type="region of interest" description="Disordered" evidence="1">
    <location>
        <begin position="1"/>
        <end position="20"/>
    </location>
</feature>
<dbReference type="EMBL" id="HBIM01020449">
    <property type="protein sequence ID" value="CAE0418452.1"/>
    <property type="molecule type" value="Transcribed_RNA"/>
</dbReference>
<feature type="region of interest" description="Disordered" evidence="1">
    <location>
        <begin position="31"/>
        <end position="127"/>
    </location>
</feature>
<dbReference type="InterPro" id="IPR036361">
    <property type="entry name" value="SAP_dom_sf"/>
</dbReference>
<feature type="compositionally biased region" description="Acidic residues" evidence="1">
    <location>
        <begin position="44"/>
        <end position="56"/>
    </location>
</feature>
<dbReference type="Gene3D" id="1.10.720.30">
    <property type="entry name" value="SAP domain"/>
    <property type="match status" value="1"/>
</dbReference>
<proteinExistence type="predicted"/>
<evidence type="ECO:0000256" key="1">
    <source>
        <dbReference type="SAM" id="MobiDB-lite"/>
    </source>
</evidence>
<name>A0A7S3LDZ8_9STRA</name>
<gene>
    <name evidence="2" type="ORF">ACOF00016_LOCUS15328</name>
</gene>
<organism evidence="2">
    <name type="scientific">Amphora coffeiformis</name>
    <dbReference type="NCBI Taxonomy" id="265554"/>
    <lineage>
        <taxon>Eukaryota</taxon>
        <taxon>Sar</taxon>
        <taxon>Stramenopiles</taxon>
        <taxon>Ochrophyta</taxon>
        <taxon>Bacillariophyta</taxon>
        <taxon>Bacillariophyceae</taxon>
        <taxon>Bacillariophycidae</taxon>
        <taxon>Thalassiophysales</taxon>
        <taxon>Catenulaceae</taxon>
        <taxon>Amphora</taxon>
    </lineage>
</organism>
<feature type="compositionally biased region" description="Basic and acidic residues" evidence="1">
    <location>
        <begin position="61"/>
        <end position="77"/>
    </location>
</feature>
<sequence length="196" mass="21969">MARGKFNKRGGGPRLDAVSAEEIEIRNQRLADLEEERAARRAAEEEDGEEGAEGGDLEAINETKETESKPKADKKAAAEPTKAAVTTKAEHNKNIARLAEVRRRREEAEARRKAEEEAANQLEEERKKMAAMALEEAEEEAKSKKSSKKVIPKIDKIAAKKMKPALLKEALKERDLDIQGNAKQLLQRLLDYEAKR</sequence>